<evidence type="ECO:0000256" key="1">
    <source>
        <dbReference type="SAM" id="SignalP"/>
    </source>
</evidence>
<dbReference type="PANTHER" id="PTHR14969:SF13">
    <property type="entry name" value="AT30094P"/>
    <property type="match status" value="1"/>
</dbReference>
<evidence type="ECO:0000313" key="3">
    <source>
        <dbReference type="EMBL" id="XBH18489.1"/>
    </source>
</evidence>
<feature type="signal peptide" evidence="1">
    <location>
        <begin position="1"/>
        <end position="30"/>
    </location>
</feature>
<gene>
    <name evidence="3" type="ORF">P8935_03930</name>
</gene>
<dbReference type="CDD" id="cd03394">
    <property type="entry name" value="PAP2_like_5"/>
    <property type="match status" value="1"/>
</dbReference>
<accession>A0AAU7DMD2</accession>
<dbReference type="PANTHER" id="PTHR14969">
    <property type="entry name" value="SPHINGOSINE-1-PHOSPHATE PHOSPHOHYDROLASE"/>
    <property type="match status" value="1"/>
</dbReference>
<organism evidence="3">
    <name type="scientific">Telmatobacter sp. DSM 110680</name>
    <dbReference type="NCBI Taxonomy" id="3036704"/>
    <lineage>
        <taxon>Bacteria</taxon>
        <taxon>Pseudomonadati</taxon>
        <taxon>Acidobacteriota</taxon>
        <taxon>Terriglobia</taxon>
        <taxon>Terriglobales</taxon>
        <taxon>Acidobacteriaceae</taxon>
        <taxon>Telmatobacter</taxon>
    </lineage>
</organism>
<proteinExistence type="predicted"/>
<dbReference type="SMART" id="SM00014">
    <property type="entry name" value="acidPPc"/>
    <property type="match status" value="1"/>
</dbReference>
<keyword evidence="1" id="KW-0732">Signal</keyword>
<dbReference type="EMBL" id="CP121196">
    <property type="protein sequence ID" value="XBH18489.1"/>
    <property type="molecule type" value="Genomic_DNA"/>
</dbReference>
<dbReference type="InterPro" id="IPR036938">
    <property type="entry name" value="PAP2/HPO_sf"/>
</dbReference>
<protein>
    <submittedName>
        <fullName evidence="3">Phosphatase PAP2 family protein</fullName>
    </submittedName>
</protein>
<dbReference type="InterPro" id="IPR000326">
    <property type="entry name" value="PAP2/HPO"/>
</dbReference>
<feature type="domain" description="Phosphatidic acid phosphatase type 2/haloperoxidase" evidence="2">
    <location>
        <begin position="146"/>
        <end position="258"/>
    </location>
</feature>
<feature type="chain" id="PRO_5043930019" evidence="1">
    <location>
        <begin position="31"/>
        <end position="270"/>
    </location>
</feature>
<dbReference type="Gene3D" id="1.20.144.10">
    <property type="entry name" value="Phosphatidic acid phosphatase type 2/haloperoxidase"/>
    <property type="match status" value="1"/>
</dbReference>
<dbReference type="AlphaFoldDB" id="A0AAU7DMD2"/>
<name>A0AAU7DMD2_9BACT</name>
<dbReference type="SUPFAM" id="SSF48317">
    <property type="entry name" value="Acid phosphatase/Vanadium-dependent haloperoxidase"/>
    <property type="match status" value="1"/>
</dbReference>
<dbReference type="PROSITE" id="PS51257">
    <property type="entry name" value="PROKAR_LIPOPROTEIN"/>
    <property type="match status" value="1"/>
</dbReference>
<evidence type="ECO:0000259" key="2">
    <source>
        <dbReference type="SMART" id="SM00014"/>
    </source>
</evidence>
<dbReference type="Pfam" id="PF01569">
    <property type="entry name" value="PAP2"/>
    <property type="match status" value="1"/>
</dbReference>
<dbReference type="RefSeq" id="WP_348263714.1">
    <property type="nucleotide sequence ID" value="NZ_CP121196.1"/>
</dbReference>
<reference evidence="3" key="1">
    <citation type="submission" date="2023-03" db="EMBL/GenBank/DDBJ databases">
        <title>Edaphobacter sp.</title>
        <authorList>
            <person name="Huber K.J."/>
            <person name="Papendorf J."/>
            <person name="Pilke C."/>
            <person name="Bunk B."/>
            <person name="Sproeer C."/>
            <person name="Pester M."/>
        </authorList>
    </citation>
    <scope>NUCLEOTIDE SEQUENCE</scope>
    <source>
        <strain evidence="3">DSM 110680</strain>
    </source>
</reference>
<sequence length="270" mass="29499">MNNTSKTSPPYSRCICSIILAISACTVSHAQTWPPASVPNAPQPQLEAEVTLRATPLNILKDEGAIWSSPARIREKDFGYLLPLGLAVAGAVTTDHQAMYDVVSHNASFNNTNTNASNFLVSPFIAAPAVMFAAGHFTGNDHARETGILGGEAILDSLVVEQGMKFIFWRERPTLDNAKGKFFQTNVGWDSSFPSSHSMIAWSSAAVLAEEYPSRLNQLGIYTLATGVSLTRVLGQQHFPSDVLVGSAFGWMIGHFVYKMHHRWHEPISR</sequence>